<dbReference type="RefSeq" id="WP_357400146.1">
    <property type="nucleotide sequence ID" value="NZ_JBEYCD010000001.1"/>
</dbReference>
<dbReference type="EMBL" id="JBIRYO010000012">
    <property type="protein sequence ID" value="MFI2475687.1"/>
    <property type="molecule type" value="Genomic_DNA"/>
</dbReference>
<evidence type="ECO:0000313" key="6">
    <source>
        <dbReference type="EMBL" id="MFI2475687.1"/>
    </source>
</evidence>
<dbReference type="InterPro" id="IPR050109">
    <property type="entry name" value="HTH-type_TetR-like_transc_reg"/>
</dbReference>
<evidence type="ECO:0000256" key="3">
    <source>
        <dbReference type="ARBA" id="ARBA00023163"/>
    </source>
</evidence>
<proteinExistence type="predicted"/>
<feature type="domain" description="HTH tetR-type" evidence="5">
    <location>
        <begin position="11"/>
        <end position="71"/>
    </location>
</feature>
<gene>
    <name evidence="6" type="ORF">ACH49W_20135</name>
</gene>
<dbReference type="PRINTS" id="PR00455">
    <property type="entry name" value="HTHTETR"/>
</dbReference>
<accession>A0ABW7X3J7</accession>
<sequence>MVDPRATNEDLTAKARIRNAAMDLYAQYGAERVSLRAVAAEAGVTLGLVQHHFKTKAGLEAAVDQLVVDYFGHAVASVPVAGTAAQVAAARDEAVRRMLADNPAVVNYVRRSVLEPSGTRVDLLGSLVELTRREVVGLREAGVASTDRRESTQIVSVLIRQLGELLLAPLIEAVWEQVAEPGEAELPRLSITVED</sequence>
<dbReference type="Proteomes" id="UP001611415">
    <property type="component" value="Unassembled WGS sequence"/>
</dbReference>
<protein>
    <submittedName>
        <fullName evidence="6">TetR/AcrR family transcriptional regulator</fullName>
    </submittedName>
</protein>
<organism evidence="6 7">
    <name type="scientific">Nocardia xishanensis</name>
    <dbReference type="NCBI Taxonomy" id="238964"/>
    <lineage>
        <taxon>Bacteria</taxon>
        <taxon>Bacillati</taxon>
        <taxon>Actinomycetota</taxon>
        <taxon>Actinomycetes</taxon>
        <taxon>Mycobacteriales</taxon>
        <taxon>Nocardiaceae</taxon>
        <taxon>Nocardia</taxon>
    </lineage>
</organism>
<keyword evidence="2 4" id="KW-0238">DNA-binding</keyword>
<dbReference type="PANTHER" id="PTHR30055:SF234">
    <property type="entry name" value="HTH-TYPE TRANSCRIPTIONAL REGULATOR BETI"/>
    <property type="match status" value="1"/>
</dbReference>
<feature type="DNA-binding region" description="H-T-H motif" evidence="4">
    <location>
        <begin position="34"/>
        <end position="53"/>
    </location>
</feature>
<dbReference type="InterPro" id="IPR009057">
    <property type="entry name" value="Homeodomain-like_sf"/>
</dbReference>
<dbReference type="SUPFAM" id="SSF46689">
    <property type="entry name" value="Homeodomain-like"/>
    <property type="match status" value="1"/>
</dbReference>
<comment type="caution">
    <text evidence="6">The sequence shown here is derived from an EMBL/GenBank/DDBJ whole genome shotgun (WGS) entry which is preliminary data.</text>
</comment>
<dbReference type="PANTHER" id="PTHR30055">
    <property type="entry name" value="HTH-TYPE TRANSCRIPTIONAL REGULATOR RUTR"/>
    <property type="match status" value="1"/>
</dbReference>
<evidence type="ECO:0000256" key="4">
    <source>
        <dbReference type="PROSITE-ProRule" id="PRU00335"/>
    </source>
</evidence>
<dbReference type="Pfam" id="PF00440">
    <property type="entry name" value="TetR_N"/>
    <property type="match status" value="1"/>
</dbReference>
<keyword evidence="1" id="KW-0805">Transcription regulation</keyword>
<dbReference type="Gene3D" id="1.10.357.10">
    <property type="entry name" value="Tetracycline Repressor, domain 2"/>
    <property type="match status" value="1"/>
</dbReference>
<name>A0ABW7X3J7_9NOCA</name>
<dbReference type="InterPro" id="IPR001647">
    <property type="entry name" value="HTH_TetR"/>
</dbReference>
<evidence type="ECO:0000256" key="2">
    <source>
        <dbReference type="ARBA" id="ARBA00023125"/>
    </source>
</evidence>
<dbReference type="PROSITE" id="PS50977">
    <property type="entry name" value="HTH_TETR_2"/>
    <property type="match status" value="1"/>
</dbReference>
<keyword evidence="7" id="KW-1185">Reference proteome</keyword>
<evidence type="ECO:0000256" key="1">
    <source>
        <dbReference type="ARBA" id="ARBA00023015"/>
    </source>
</evidence>
<keyword evidence="3" id="KW-0804">Transcription</keyword>
<evidence type="ECO:0000313" key="7">
    <source>
        <dbReference type="Proteomes" id="UP001611415"/>
    </source>
</evidence>
<evidence type="ECO:0000259" key="5">
    <source>
        <dbReference type="PROSITE" id="PS50977"/>
    </source>
</evidence>
<reference evidence="6 7" key="1">
    <citation type="submission" date="2024-10" db="EMBL/GenBank/DDBJ databases">
        <title>The Natural Products Discovery Center: Release of the First 8490 Sequenced Strains for Exploring Actinobacteria Biosynthetic Diversity.</title>
        <authorList>
            <person name="Kalkreuter E."/>
            <person name="Kautsar S.A."/>
            <person name="Yang D."/>
            <person name="Bader C.D."/>
            <person name="Teijaro C.N."/>
            <person name="Fluegel L."/>
            <person name="Davis C.M."/>
            <person name="Simpson J.R."/>
            <person name="Lauterbach L."/>
            <person name="Steele A.D."/>
            <person name="Gui C."/>
            <person name="Meng S."/>
            <person name="Li G."/>
            <person name="Viehrig K."/>
            <person name="Ye F."/>
            <person name="Su P."/>
            <person name="Kiefer A.F."/>
            <person name="Nichols A."/>
            <person name="Cepeda A.J."/>
            <person name="Yan W."/>
            <person name="Fan B."/>
            <person name="Jiang Y."/>
            <person name="Adhikari A."/>
            <person name="Zheng C.-J."/>
            <person name="Schuster L."/>
            <person name="Cowan T.M."/>
            <person name="Smanski M.J."/>
            <person name="Chevrette M.G."/>
            <person name="De Carvalho L.P.S."/>
            <person name="Shen B."/>
        </authorList>
    </citation>
    <scope>NUCLEOTIDE SEQUENCE [LARGE SCALE GENOMIC DNA]</scope>
    <source>
        <strain evidence="6 7">NPDC019275</strain>
    </source>
</reference>